<evidence type="ECO:0000313" key="2">
    <source>
        <dbReference type="Proteomes" id="UP001246473"/>
    </source>
</evidence>
<dbReference type="EMBL" id="JANSLM010000003">
    <property type="protein sequence ID" value="MDT8837793.1"/>
    <property type="molecule type" value="Genomic_DNA"/>
</dbReference>
<protein>
    <submittedName>
        <fullName evidence="1">Uncharacterized protein</fullName>
    </submittedName>
</protein>
<proteinExistence type="predicted"/>
<name>A0AAP5UT84_9BURK</name>
<dbReference type="AlphaFoldDB" id="A0AAP5UT84"/>
<organism evidence="1 2">
    <name type="scientific">Paraburkholderia fungorum</name>
    <dbReference type="NCBI Taxonomy" id="134537"/>
    <lineage>
        <taxon>Bacteria</taxon>
        <taxon>Pseudomonadati</taxon>
        <taxon>Pseudomonadota</taxon>
        <taxon>Betaproteobacteria</taxon>
        <taxon>Burkholderiales</taxon>
        <taxon>Burkholderiaceae</taxon>
        <taxon>Paraburkholderia</taxon>
    </lineage>
</organism>
<sequence length="106" mass="11150">MPTICIKNPSNDVQLSLALAKFADLAKIQHAGDVDVINEATGGKGNSVYEVSIAIAESVAAGMVYDLLKYAFSTLKSALIDETVVEINDKSTTVGQIKNSSSDDLS</sequence>
<evidence type="ECO:0000313" key="1">
    <source>
        <dbReference type="EMBL" id="MDT8837793.1"/>
    </source>
</evidence>
<dbReference type="RefSeq" id="WP_315696869.1">
    <property type="nucleotide sequence ID" value="NZ_JANSLM010000003.1"/>
</dbReference>
<gene>
    <name evidence="1" type="ORF">ParKJ_10250</name>
</gene>
<comment type="caution">
    <text evidence="1">The sequence shown here is derived from an EMBL/GenBank/DDBJ whole genome shotgun (WGS) entry which is preliminary data.</text>
</comment>
<reference evidence="1" key="1">
    <citation type="submission" date="2022-08" db="EMBL/GenBank/DDBJ databases">
        <authorList>
            <person name="Kim S.-J."/>
        </authorList>
    </citation>
    <scope>NUCLEOTIDE SEQUENCE</scope>
    <source>
        <strain evidence="1">KJ</strain>
    </source>
</reference>
<accession>A0AAP5UT84</accession>
<dbReference type="Proteomes" id="UP001246473">
    <property type="component" value="Unassembled WGS sequence"/>
</dbReference>